<name>A0ABN6XUP0_9MICO</name>
<dbReference type="InterPro" id="IPR006626">
    <property type="entry name" value="PbH1"/>
</dbReference>
<dbReference type="RefSeq" id="WP_286345667.1">
    <property type="nucleotide sequence ID" value="NZ_AP027732.1"/>
</dbReference>
<dbReference type="InterPro" id="IPR011050">
    <property type="entry name" value="Pectin_lyase_fold/virulence"/>
</dbReference>
<dbReference type="SUPFAM" id="SSF51126">
    <property type="entry name" value="Pectin lyase-like"/>
    <property type="match status" value="1"/>
</dbReference>
<feature type="region of interest" description="Disordered" evidence="5">
    <location>
        <begin position="1"/>
        <end position="58"/>
    </location>
</feature>
<dbReference type="Gene3D" id="2.160.20.10">
    <property type="entry name" value="Single-stranded right-handed beta-helix, Pectin lyase-like"/>
    <property type="match status" value="1"/>
</dbReference>
<evidence type="ECO:0000256" key="5">
    <source>
        <dbReference type="SAM" id="MobiDB-lite"/>
    </source>
</evidence>
<reference evidence="7" key="1">
    <citation type="journal article" date="2019" name="Int. J. Syst. Evol. Microbiol.">
        <title>The Global Catalogue of Microorganisms (GCM) 10K type strain sequencing project: providing services to taxonomists for standard genome sequencing and annotation.</title>
        <authorList>
            <consortium name="The Broad Institute Genomics Platform"/>
            <consortium name="The Broad Institute Genome Sequencing Center for Infectious Disease"/>
            <person name="Wu L."/>
            <person name="Ma J."/>
        </authorList>
    </citation>
    <scope>NUCLEOTIDE SEQUENCE [LARGE SCALE GENOMIC DNA]</scope>
    <source>
        <strain evidence="7">NBRC 108728</strain>
    </source>
</reference>
<evidence type="ECO:0000313" key="7">
    <source>
        <dbReference type="Proteomes" id="UP001321486"/>
    </source>
</evidence>
<evidence type="ECO:0000256" key="2">
    <source>
        <dbReference type="ARBA" id="ARBA00022801"/>
    </source>
</evidence>
<protein>
    <recommendedName>
        <fullName evidence="8">Glycoside hydrolase family 28 protein</fullName>
    </recommendedName>
</protein>
<dbReference type="Pfam" id="PF00295">
    <property type="entry name" value="Glyco_hydro_28"/>
    <property type="match status" value="1"/>
</dbReference>
<dbReference type="InterPro" id="IPR012334">
    <property type="entry name" value="Pectin_lyas_fold"/>
</dbReference>
<keyword evidence="2 4" id="KW-0378">Hydrolase</keyword>
<sequence length="437" mass="48083">MTLPPSSERSTSVRPTAAERSSSRRGHVQDRLDPAQGRRRAPPRARRRPRRQRGPGRLHRAVLGLGALGGELKDGTDDTFILIGAKDAKNIAITGAGTIKGGGRHFIESDTGYIYRCPNARPFTIFFIHCEDVTLRDTTFTDAGLWCIRLTGVDRALIHGIRVDTDLKYPNADGIDLDRCRQVRISDCEISSGDDAISLKTCEEFPEYGPTEDIVITNCTLQSTSSAIVVGVDAVADIRNVTVSNCVIRSSHRGLSVNLGQEGDFENILFTDCIVETRHFADDWWGHGEPIYVTAFPWHDKVGKIRNVRFRNILARSENGVYIAGFEPDLVSGVVLDGVRVELDRWSSWPGGEYDRRPFDRGEEIYQHVTSGFHIDTATDVTLRNCEVVWGSVQDTFGAALEAIDAEGLTIDGFRGEANHPEVDSAVTTSTRVGAAG</sequence>
<feature type="compositionally biased region" description="Polar residues" evidence="5">
    <location>
        <begin position="1"/>
        <end position="14"/>
    </location>
</feature>
<dbReference type="Proteomes" id="UP001321486">
    <property type="component" value="Chromosome"/>
</dbReference>
<evidence type="ECO:0000256" key="3">
    <source>
        <dbReference type="ARBA" id="ARBA00023295"/>
    </source>
</evidence>
<evidence type="ECO:0008006" key="8">
    <source>
        <dbReference type="Google" id="ProtNLM"/>
    </source>
</evidence>
<evidence type="ECO:0000256" key="4">
    <source>
        <dbReference type="RuleBase" id="RU361169"/>
    </source>
</evidence>
<dbReference type="SMART" id="SM00710">
    <property type="entry name" value="PbH1"/>
    <property type="match status" value="6"/>
</dbReference>
<dbReference type="InterPro" id="IPR000743">
    <property type="entry name" value="Glyco_hydro_28"/>
</dbReference>
<keyword evidence="3 4" id="KW-0326">Glycosidase</keyword>
<evidence type="ECO:0000256" key="1">
    <source>
        <dbReference type="ARBA" id="ARBA00008834"/>
    </source>
</evidence>
<proteinExistence type="inferred from homology"/>
<dbReference type="PANTHER" id="PTHR31339:SF9">
    <property type="entry name" value="PLASMIN AND FIBRONECTIN-BINDING PROTEIN A"/>
    <property type="match status" value="1"/>
</dbReference>
<feature type="compositionally biased region" description="Basic residues" evidence="5">
    <location>
        <begin position="37"/>
        <end position="58"/>
    </location>
</feature>
<evidence type="ECO:0000313" key="6">
    <source>
        <dbReference type="EMBL" id="BDZ48732.1"/>
    </source>
</evidence>
<dbReference type="InterPro" id="IPR051801">
    <property type="entry name" value="GH28_Enzymes"/>
</dbReference>
<keyword evidence="7" id="KW-1185">Reference proteome</keyword>
<accession>A0ABN6XUP0</accession>
<gene>
    <name evidence="6" type="ORF">GCM10025867_09730</name>
</gene>
<comment type="similarity">
    <text evidence="1 4">Belongs to the glycosyl hydrolase 28 family.</text>
</comment>
<dbReference type="EMBL" id="AP027732">
    <property type="protein sequence ID" value="BDZ48732.1"/>
    <property type="molecule type" value="Genomic_DNA"/>
</dbReference>
<dbReference type="PANTHER" id="PTHR31339">
    <property type="entry name" value="PECTIN LYASE-RELATED"/>
    <property type="match status" value="1"/>
</dbReference>
<organism evidence="6 7">
    <name type="scientific">Frondihabitans sucicola</name>
    <dbReference type="NCBI Taxonomy" id="1268041"/>
    <lineage>
        <taxon>Bacteria</taxon>
        <taxon>Bacillati</taxon>
        <taxon>Actinomycetota</taxon>
        <taxon>Actinomycetes</taxon>
        <taxon>Micrococcales</taxon>
        <taxon>Microbacteriaceae</taxon>
        <taxon>Frondihabitans</taxon>
    </lineage>
</organism>